<organism evidence="1 2">
    <name type="scientific">Saccharopolyspora shandongensis</name>
    <dbReference type="NCBI Taxonomy" id="418495"/>
    <lineage>
        <taxon>Bacteria</taxon>
        <taxon>Bacillati</taxon>
        <taxon>Actinomycetota</taxon>
        <taxon>Actinomycetes</taxon>
        <taxon>Pseudonocardiales</taxon>
        <taxon>Pseudonocardiaceae</taxon>
        <taxon>Saccharopolyspora</taxon>
    </lineage>
</organism>
<dbReference type="Pfam" id="PF03747">
    <property type="entry name" value="ADP_ribosyl_GH"/>
    <property type="match status" value="1"/>
</dbReference>
<dbReference type="EMBL" id="FNOK01000011">
    <property type="protein sequence ID" value="SDX47884.1"/>
    <property type="molecule type" value="Genomic_DNA"/>
</dbReference>
<dbReference type="AlphaFoldDB" id="A0A1H3C2N3"/>
<keyword evidence="1" id="KW-0378">Hydrolase</keyword>
<sequence>MTMGMEQSLSRDEQLMADRLRSADTSDVVWRSGNRRNSWDVAVLRRAFGRSSDEFCRGQRGPKPAVDDIALIHGIRSNFGAAVRAAAVADQVAGGGSGLSAAGQMMLFGLDSLVRAETFYRIDGAVSPSNTALFGLLRWRHAQGTPWPEVISGAYREELPEPTGWLIGDSRMFEHIDRDEVCDAALAKFAERQAFGSFRRPINDARTPSAILRTIGLATWADDPEEVFAQAAANALLTHGHPDAYLSAGAFAVIIGTLLAGGDFGDAVEIVREELVKWPSPGNVGRALEAGRAAEPGRLAELAAPGAAPNALAVAVAVAQARFGDFEAAVGLANQLLPDSTALAGAMLAAAGGDAVVPAHWLDGLGLADVIDRLVDDVVASRVGLPGRTWQRTWAQDYPSF</sequence>
<name>A0A1H3C2N3_9PSEU</name>
<reference evidence="2" key="1">
    <citation type="submission" date="2016-10" db="EMBL/GenBank/DDBJ databases">
        <authorList>
            <person name="Varghese N."/>
            <person name="Submissions S."/>
        </authorList>
    </citation>
    <scope>NUCLEOTIDE SEQUENCE [LARGE SCALE GENOMIC DNA]</scope>
    <source>
        <strain evidence="2">CGMCC 4.3530</strain>
    </source>
</reference>
<accession>A0A1H3C2N3</accession>
<dbReference type="Gene3D" id="1.10.4080.10">
    <property type="entry name" value="ADP-ribosylation/Crystallin J1"/>
    <property type="match status" value="1"/>
</dbReference>
<keyword evidence="2" id="KW-1185">Reference proteome</keyword>
<dbReference type="InterPro" id="IPR036705">
    <property type="entry name" value="Ribosyl_crysJ1_sf"/>
</dbReference>
<dbReference type="OrthoDB" id="4871367at2"/>
<gene>
    <name evidence="1" type="ORF">SAMN05216215_1011146</name>
</gene>
<evidence type="ECO:0000313" key="2">
    <source>
        <dbReference type="Proteomes" id="UP000199529"/>
    </source>
</evidence>
<dbReference type="Proteomes" id="UP000199529">
    <property type="component" value="Unassembled WGS sequence"/>
</dbReference>
<dbReference type="STRING" id="418495.SAMN05216215_1011146"/>
<dbReference type="InterPro" id="IPR005502">
    <property type="entry name" value="Ribosyl_crysJ1"/>
</dbReference>
<protein>
    <submittedName>
        <fullName evidence="1">ADP-ribosylglycohydrolase</fullName>
    </submittedName>
</protein>
<dbReference type="GO" id="GO:0016787">
    <property type="term" value="F:hydrolase activity"/>
    <property type="evidence" value="ECO:0007669"/>
    <property type="project" value="UniProtKB-KW"/>
</dbReference>
<dbReference type="RefSeq" id="WP_093265662.1">
    <property type="nucleotide sequence ID" value="NZ_FNOK01000011.1"/>
</dbReference>
<proteinExistence type="predicted"/>
<dbReference type="SUPFAM" id="SSF101478">
    <property type="entry name" value="ADP-ribosylglycohydrolase"/>
    <property type="match status" value="1"/>
</dbReference>
<evidence type="ECO:0000313" key="1">
    <source>
        <dbReference type="EMBL" id="SDX47884.1"/>
    </source>
</evidence>